<keyword evidence="3" id="KW-1185">Reference proteome</keyword>
<accession>A0A4Q7YM13</accession>
<dbReference type="Proteomes" id="UP000292423">
    <property type="component" value="Unassembled WGS sequence"/>
</dbReference>
<gene>
    <name evidence="2" type="ORF">EV700_2279</name>
</gene>
<evidence type="ECO:0000313" key="3">
    <source>
        <dbReference type="Proteomes" id="UP000292423"/>
    </source>
</evidence>
<keyword evidence="1" id="KW-0732">Signal</keyword>
<evidence type="ECO:0000313" key="2">
    <source>
        <dbReference type="EMBL" id="RZU38348.1"/>
    </source>
</evidence>
<feature type="chain" id="PRO_5020591055" description="Outer membrane protein beta-barrel domain-containing protein" evidence="1">
    <location>
        <begin position="24"/>
        <end position="240"/>
    </location>
</feature>
<name>A0A4Q7YM13_9GAMM</name>
<protein>
    <recommendedName>
        <fullName evidence="4">Outer membrane protein beta-barrel domain-containing protein</fullName>
    </recommendedName>
</protein>
<comment type="caution">
    <text evidence="2">The sequence shown here is derived from an EMBL/GenBank/DDBJ whole genome shotgun (WGS) entry which is preliminary data.</text>
</comment>
<organism evidence="2 3">
    <name type="scientific">Fluviicoccus keumensis</name>
    <dbReference type="NCBI Taxonomy" id="1435465"/>
    <lineage>
        <taxon>Bacteria</taxon>
        <taxon>Pseudomonadati</taxon>
        <taxon>Pseudomonadota</taxon>
        <taxon>Gammaproteobacteria</taxon>
        <taxon>Moraxellales</taxon>
        <taxon>Moraxellaceae</taxon>
        <taxon>Fluviicoccus</taxon>
    </lineage>
</organism>
<evidence type="ECO:0000256" key="1">
    <source>
        <dbReference type="SAM" id="SignalP"/>
    </source>
</evidence>
<reference evidence="2 3" key="1">
    <citation type="submission" date="2019-02" db="EMBL/GenBank/DDBJ databases">
        <title>Genomic Encyclopedia of Type Strains, Phase IV (KMG-IV): sequencing the most valuable type-strain genomes for metagenomic binning, comparative biology and taxonomic classification.</title>
        <authorList>
            <person name="Goeker M."/>
        </authorList>
    </citation>
    <scope>NUCLEOTIDE SEQUENCE [LARGE SCALE GENOMIC DNA]</scope>
    <source>
        <strain evidence="2 3">DSM 105135</strain>
    </source>
</reference>
<proteinExistence type="predicted"/>
<dbReference type="EMBL" id="SHKX01000013">
    <property type="protein sequence ID" value="RZU38348.1"/>
    <property type="molecule type" value="Genomic_DNA"/>
</dbReference>
<sequence>MKAVARHLAMIAIWLSAATVAQAEMDTDVVATPTQATAPRPATTAGMAADSYLGLFTGPGGSFETTVSATSQCFFCVPISASHPVQFEGGNMAGVRGGFWKRGDRLQPGMSMEFLHGSHTSSNADVSYDVFTVSPMLRLTPFSSLAQHGVTLGLYAGVSLCLVAGGSASVTFPEFSRSVSGRVKGNGTAVMAGISVDYRRLSLQLEKRSLSLDLDFEDLGDNGSLEVSTGQTAVGIALKF</sequence>
<feature type="signal peptide" evidence="1">
    <location>
        <begin position="1"/>
        <end position="23"/>
    </location>
</feature>
<evidence type="ECO:0008006" key="4">
    <source>
        <dbReference type="Google" id="ProtNLM"/>
    </source>
</evidence>
<dbReference type="AlphaFoldDB" id="A0A4Q7YM13"/>